<dbReference type="GO" id="GO:0005829">
    <property type="term" value="C:cytosol"/>
    <property type="evidence" value="ECO:0007669"/>
    <property type="project" value="TreeGrafter"/>
</dbReference>
<accession>A0A5B7BLR7</accession>
<dbReference type="GO" id="GO:0034497">
    <property type="term" value="P:protein localization to phagophore assembly site"/>
    <property type="evidence" value="ECO:0007669"/>
    <property type="project" value="TreeGrafter"/>
</dbReference>
<feature type="region of interest" description="Disordered" evidence="2">
    <location>
        <begin position="296"/>
        <end position="485"/>
    </location>
</feature>
<dbReference type="InterPro" id="IPR018731">
    <property type="entry name" value="Atg13_N"/>
</dbReference>
<keyword evidence="1" id="KW-0072">Autophagy</keyword>
<dbReference type="PANTHER" id="PTHR13430">
    <property type="match status" value="1"/>
</dbReference>
<evidence type="ECO:0000256" key="1">
    <source>
        <dbReference type="ARBA" id="ARBA00023006"/>
    </source>
</evidence>
<proteinExistence type="predicted"/>
<evidence type="ECO:0000313" key="4">
    <source>
        <dbReference type="EMBL" id="MPA69106.1"/>
    </source>
</evidence>
<dbReference type="AlphaFoldDB" id="A0A5B7BLR7"/>
<protein>
    <submittedName>
        <fullName evidence="4">Putative autophagy-related protein 13</fullName>
    </submittedName>
</protein>
<dbReference type="Pfam" id="PF10033">
    <property type="entry name" value="ATG13"/>
    <property type="match status" value="1"/>
</dbReference>
<sequence length="620" mass="68630">MDLQGNPQTEHGRFEQIVSQFLLKSLHIILDSRVPSIRPDHSGDTSSGIRVKKSDKWFSLVLRGRPAALDNLNFWHRNLMEPMIIDIILVQEGPNSSSEHNLCTTSGLGKCVETVIERWVVQYEYLKTMNPQIGDTSTSYKKTYKKSIILLRSLYSMMRLLPAYRAFRKLCSSSQAYDFDINYKVSSFSAPFSRAEEEVMKKYSFAPVDAQQGCLSISVTYRESLSDFNLEISTSFPPQIIMDYVGSPATDPLRAFPSTEKGVHATSFPLRGIHSPSSAPFQRPHSWTSGLHRGASLAQNQPLGGSPPAHRTSTMPYDFPSPPTDIYGHRIQNFRPPTHRKTTSFDEYQLSPPFSPSTSPSPPTYLSSGNPMQTRLRSETAPVSIPHPMMGRSPRYLSPNLSDPNRHSLPPLSPRSTKADSSLQDSPSGSRLFRKSESLRAGELNSGMTNHYSGQKVLRDSKDDSGRFSGLLSSSGSPRIGFSRSSSRLSFQDDLDDCDFSCPFVVDDVDTSDSPVSQNLDGKKASEFTSQAFSTARKSQDAAVGALVHMLRTAPPLRQDSSCYSSHSLKTELEGEVGAASGFFMPRKTSDALEELKGYRDMKDLLLSKSGTQAINKEAA</sequence>
<dbReference type="PANTHER" id="PTHR13430:SF4">
    <property type="entry name" value="AUTOPHAGY-RELATED PROTEIN 13"/>
    <property type="match status" value="1"/>
</dbReference>
<dbReference type="FunFam" id="3.30.900.10:FF:000007">
    <property type="entry name" value="Autophagy-related protein 13a"/>
    <property type="match status" value="1"/>
</dbReference>
<evidence type="ECO:0000256" key="2">
    <source>
        <dbReference type="SAM" id="MobiDB-lite"/>
    </source>
</evidence>
<organism evidence="4">
    <name type="scientific">Davidia involucrata</name>
    <name type="common">Dove tree</name>
    <dbReference type="NCBI Taxonomy" id="16924"/>
    <lineage>
        <taxon>Eukaryota</taxon>
        <taxon>Viridiplantae</taxon>
        <taxon>Streptophyta</taxon>
        <taxon>Embryophyta</taxon>
        <taxon>Tracheophyta</taxon>
        <taxon>Spermatophyta</taxon>
        <taxon>Magnoliopsida</taxon>
        <taxon>eudicotyledons</taxon>
        <taxon>Gunneridae</taxon>
        <taxon>Pentapetalae</taxon>
        <taxon>asterids</taxon>
        <taxon>Cornales</taxon>
        <taxon>Nyssaceae</taxon>
        <taxon>Davidia</taxon>
    </lineage>
</organism>
<dbReference type="GO" id="GO:0034727">
    <property type="term" value="P:piecemeal microautophagy of the nucleus"/>
    <property type="evidence" value="ECO:0007669"/>
    <property type="project" value="TreeGrafter"/>
</dbReference>
<dbReference type="Gene3D" id="3.30.900.10">
    <property type="entry name" value="HORMA domain"/>
    <property type="match status" value="1"/>
</dbReference>
<feature type="domain" description="Autophagy-related protein 13 N-terminal" evidence="3">
    <location>
        <begin position="18"/>
        <end position="224"/>
    </location>
</feature>
<feature type="compositionally biased region" description="Polar residues" evidence="2">
    <location>
        <begin position="414"/>
        <end position="429"/>
    </location>
</feature>
<feature type="compositionally biased region" description="Pro residues" evidence="2">
    <location>
        <begin position="353"/>
        <end position="363"/>
    </location>
</feature>
<reference evidence="4" key="1">
    <citation type="submission" date="2019-08" db="EMBL/GenBank/DDBJ databases">
        <title>Reference gene set and small RNA set construction with multiple tissues from Davidia involucrata Baill.</title>
        <authorList>
            <person name="Yang H."/>
            <person name="Zhou C."/>
            <person name="Li G."/>
            <person name="Wang J."/>
            <person name="Gao P."/>
            <person name="Wang M."/>
            <person name="Wang R."/>
            <person name="Zhao Y."/>
        </authorList>
    </citation>
    <scope>NUCLEOTIDE SEQUENCE</scope>
    <source>
        <tissue evidence="4">Mixed with DoveR01_LX</tissue>
    </source>
</reference>
<dbReference type="GO" id="GO:1990316">
    <property type="term" value="C:Atg1/ULK1 kinase complex"/>
    <property type="evidence" value="ECO:0007669"/>
    <property type="project" value="InterPro"/>
</dbReference>
<dbReference type="GO" id="GO:0000407">
    <property type="term" value="C:phagophore assembly site"/>
    <property type="evidence" value="ECO:0007669"/>
    <property type="project" value="TreeGrafter"/>
</dbReference>
<dbReference type="InterPro" id="IPR040182">
    <property type="entry name" value="ATG13"/>
</dbReference>
<dbReference type="EMBL" id="GHES01038547">
    <property type="protein sequence ID" value="MPA69106.1"/>
    <property type="molecule type" value="Transcribed_RNA"/>
</dbReference>
<gene>
    <name evidence="4" type="ORF">Din_038547</name>
</gene>
<name>A0A5B7BLR7_DAVIN</name>
<feature type="compositionally biased region" description="Basic and acidic residues" evidence="2">
    <location>
        <begin position="457"/>
        <end position="466"/>
    </location>
</feature>
<dbReference type="GO" id="GO:0000423">
    <property type="term" value="P:mitophagy"/>
    <property type="evidence" value="ECO:0007669"/>
    <property type="project" value="TreeGrafter"/>
</dbReference>
<dbReference type="InterPro" id="IPR036570">
    <property type="entry name" value="HORMA_dom_sf"/>
</dbReference>
<evidence type="ECO:0000259" key="3">
    <source>
        <dbReference type="Pfam" id="PF10033"/>
    </source>
</evidence>